<sequence>MAKSVRRSVSTKVPVRDWCAQIVMRELKVFFTFHKWANLL</sequence>
<keyword evidence="2" id="KW-1185">Reference proteome</keyword>
<evidence type="ECO:0000313" key="2">
    <source>
        <dbReference type="Proteomes" id="UP001178662"/>
    </source>
</evidence>
<evidence type="ECO:0000313" key="1">
    <source>
        <dbReference type="EMBL" id="WEK54979.1"/>
    </source>
</evidence>
<proteinExistence type="predicted"/>
<protein>
    <submittedName>
        <fullName evidence="1">Uncharacterized protein</fullName>
    </submittedName>
</protein>
<name>A0AA95EY71_9BACL</name>
<gene>
    <name evidence="1" type="ORF">P0Y55_02520</name>
</gene>
<reference evidence="1" key="1">
    <citation type="submission" date="2023-03" db="EMBL/GenBank/DDBJ databases">
        <title>Andean soil-derived lignocellulolytic bacterial consortium as a source of novel taxa and putative plastic-active enzymes.</title>
        <authorList>
            <person name="Diaz-Garcia L."/>
            <person name="Chuvochina M."/>
            <person name="Feuerriegel G."/>
            <person name="Bunk B."/>
            <person name="Sproer C."/>
            <person name="Streit W.R."/>
            <person name="Rodriguez L.M."/>
            <person name="Overmann J."/>
            <person name="Jimenez D.J."/>
        </authorList>
    </citation>
    <scope>NUCLEOTIDE SEQUENCE</scope>
    <source>
        <strain evidence="1">MAG 2441</strain>
    </source>
</reference>
<accession>A0AA95EY71</accession>
<dbReference type="Proteomes" id="UP001178662">
    <property type="component" value="Chromosome"/>
</dbReference>
<dbReference type="AlphaFoldDB" id="A0AA95EY71"/>
<organism evidence="1 2">
    <name type="scientific">Candidatus Cohnella colombiensis</name>
    <dbReference type="NCBI Taxonomy" id="3121368"/>
    <lineage>
        <taxon>Bacteria</taxon>
        <taxon>Bacillati</taxon>
        <taxon>Bacillota</taxon>
        <taxon>Bacilli</taxon>
        <taxon>Bacillales</taxon>
        <taxon>Paenibacillaceae</taxon>
        <taxon>Cohnella</taxon>
    </lineage>
</organism>
<dbReference type="EMBL" id="CP119317">
    <property type="protein sequence ID" value="WEK54979.1"/>
    <property type="molecule type" value="Genomic_DNA"/>
</dbReference>